<evidence type="ECO:0000313" key="3">
    <source>
        <dbReference type="Proteomes" id="UP000683925"/>
    </source>
</evidence>
<evidence type="ECO:0000256" key="1">
    <source>
        <dbReference type="SAM" id="SignalP"/>
    </source>
</evidence>
<dbReference type="OMA" id="WVVTHHE"/>
<reference evidence="2" key="1">
    <citation type="submission" date="2021-01" db="EMBL/GenBank/DDBJ databases">
        <authorList>
            <consortium name="Genoscope - CEA"/>
            <person name="William W."/>
        </authorList>
    </citation>
    <scope>NUCLEOTIDE SEQUENCE</scope>
</reference>
<protein>
    <recommendedName>
        <fullName evidence="4">Insulin-like growth factor binding protein, N-terminal</fullName>
    </recommendedName>
</protein>
<dbReference type="AlphaFoldDB" id="A0A8S1RYW0"/>
<sequence>MILFRLAIALLTIQSCSSQSTQWVVTHHEGWDSGFNQYQSDIGLVTGCQRPNYQIIRSNPYLQKTISLRNFKPFAHSLVVIDYLRPQNMDVQIQIQNKTYDPKEIDQMYERQIIDDCLVGDIEYIEQTFAQEIFGNQIQELHIVMIGGKSKKGEFTVASDQKIAIKQIHILQLQCPEFCKRCVHIDNEAVCTQCNDGFETHGSSSCTCNGFNQDGICVEKCYDGYSPDFYDICQNREIIKTINAQQNLRKSYRKDEPLELEFDLESYKAFELDVEVQIYNFDQLQIFQFTMNDGLFAYYLNIDAEQNAINFHEISYRDCESEQFCQIYHFKSKILQLEQSKLNLQVRLIREQLSAQQTNEQQNRVNTYWKLVNLNINVLMIQNEIPYFEHCSEIAKFGFYDKCIKCQAPYVVLDGECVEKCPLQSLQGEDICFDSNIQNTQVLQLDVFNNKYQYLNERYWFYNEEPLISLPEPKPYSYEYLKPHYGISIQTKILFIDENSKLNITLEDQEILVTPRNKDQYNQGNQNKSDPFVYLNYFIPHNDQNISIQIQSSQKVRQSYITNTVLLIHQCTPYCKSCNGPKKSDCLEFATEHYEFNAITKQCNPGYFETKGEYCIPCGITDCLVCSNGIGCQQCKLGCKLTKYGKCDCY</sequence>
<keyword evidence="3" id="KW-1185">Reference proteome</keyword>
<comment type="caution">
    <text evidence="2">The sequence shown here is derived from an EMBL/GenBank/DDBJ whole genome shotgun (WGS) entry which is preliminary data.</text>
</comment>
<accession>A0A8S1RYW0</accession>
<dbReference type="EMBL" id="CAJJDP010000004">
    <property type="protein sequence ID" value="CAD8134211.1"/>
    <property type="molecule type" value="Genomic_DNA"/>
</dbReference>
<feature type="signal peptide" evidence="1">
    <location>
        <begin position="1"/>
        <end position="18"/>
    </location>
</feature>
<evidence type="ECO:0000313" key="2">
    <source>
        <dbReference type="EMBL" id="CAD8134211.1"/>
    </source>
</evidence>
<dbReference type="Proteomes" id="UP000683925">
    <property type="component" value="Unassembled WGS sequence"/>
</dbReference>
<name>A0A8S1RYW0_PAROT</name>
<evidence type="ECO:0008006" key="4">
    <source>
        <dbReference type="Google" id="ProtNLM"/>
    </source>
</evidence>
<dbReference type="PROSITE" id="PS51257">
    <property type="entry name" value="PROKAR_LIPOPROTEIN"/>
    <property type="match status" value="1"/>
</dbReference>
<organism evidence="2 3">
    <name type="scientific">Paramecium octaurelia</name>
    <dbReference type="NCBI Taxonomy" id="43137"/>
    <lineage>
        <taxon>Eukaryota</taxon>
        <taxon>Sar</taxon>
        <taxon>Alveolata</taxon>
        <taxon>Ciliophora</taxon>
        <taxon>Intramacronucleata</taxon>
        <taxon>Oligohymenophorea</taxon>
        <taxon>Peniculida</taxon>
        <taxon>Parameciidae</taxon>
        <taxon>Paramecium</taxon>
    </lineage>
</organism>
<feature type="chain" id="PRO_5035752720" description="Insulin-like growth factor binding protein, N-terminal" evidence="1">
    <location>
        <begin position="19"/>
        <end position="650"/>
    </location>
</feature>
<proteinExistence type="predicted"/>
<gene>
    <name evidence="2" type="ORF">POCTA_138.1.T0050317</name>
</gene>
<dbReference type="OrthoDB" id="295887at2759"/>
<keyword evidence="1" id="KW-0732">Signal</keyword>